<keyword evidence="1" id="KW-0430">Lectin</keyword>
<evidence type="ECO:0000256" key="1">
    <source>
        <dbReference type="ARBA" id="ARBA00022734"/>
    </source>
</evidence>
<dbReference type="CDD" id="cd03590">
    <property type="entry name" value="CLECT_DC-SIGN_like"/>
    <property type="match status" value="1"/>
</dbReference>
<dbReference type="Pfam" id="PF00059">
    <property type="entry name" value="Lectin_C"/>
    <property type="match status" value="1"/>
</dbReference>
<accession>A0A498MTG0</accession>
<keyword evidence="5" id="KW-1185">Reference proteome</keyword>
<dbReference type="InterPro" id="IPR016186">
    <property type="entry name" value="C-type_lectin-like/link_sf"/>
</dbReference>
<dbReference type="InterPro" id="IPR050111">
    <property type="entry name" value="C-type_lectin/snaclec_domain"/>
</dbReference>
<evidence type="ECO:0000256" key="2">
    <source>
        <dbReference type="SAM" id="Phobius"/>
    </source>
</evidence>
<sequence length="196" mass="22416">MHEIELKYGKQINSNADRDARIERDPPPPYTGSDSVRIRKYRVAVVCLVLLCVLLLTAVIVLCVHIHTKNRNLYEGKDEWIYYQSSLYLISSERRSWDESRRHCKQNGADLVIINNIEEQNFVKKISHGADLWTGLTDRDVEGTWKWVDGSTPTSGFWAAVEPNGSEDEDCALSEKGGLADYPCHDAFNWICEKNI</sequence>
<organism evidence="4 5">
    <name type="scientific">Labeo rohita</name>
    <name type="common">Indian major carp</name>
    <name type="synonym">Cyprinus rohita</name>
    <dbReference type="NCBI Taxonomy" id="84645"/>
    <lineage>
        <taxon>Eukaryota</taxon>
        <taxon>Metazoa</taxon>
        <taxon>Chordata</taxon>
        <taxon>Craniata</taxon>
        <taxon>Vertebrata</taxon>
        <taxon>Euteleostomi</taxon>
        <taxon>Actinopterygii</taxon>
        <taxon>Neopterygii</taxon>
        <taxon>Teleostei</taxon>
        <taxon>Ostariophysi</taxon>
        <taxon>Cypriniformes</taxon>
        <taxon>Cyprinidae</taxon>
        <taxon>Labeoninae</taxon>
        <taxon>Labeonini</taxon>
        <taxon>Labeo</taxon>
    </lineage>
</organism>
<dbReference type="GO" id="GO:0030246">
    <property type="term" value="F:carbohydrate binding"/>
    <property type="evidence" value="ECO:0007669"/>
    <property type="project" value="UniProtKB-KW"/>
</dbReference>
<dbReference type="OrthoDB" id="8950604at2759"/>
<evidence type="ECO:0000313" key="5">
    <source>
        <dbReference type="Proteomes" id="UP000290572"/>
    </source>
</evidence>
<evidence type="ECO:0000259" key="3">
    <source>
        <dbReference type="PROSITE" id="PS50041"/>
    </source>
</evidence>
<dbReference type="PANTHER" id="PTHR22803">
    <property type="entry name" value="MANNOSE, PHOSPHOLIPASE, LECTIN RECEPTOR RELATED"/>
    <property type="match status" value="1"/>
</dbReference>
<comment type="caution">
    <text evidence="4">The sequence shown here is derived from an EMBL/GenBank/DDBJ whole genome shotgun (WGS) entry which is preliminary data.</text>
</comment>
<keyword evidence="2" id="KW-0472">Membrane</keyword>
<dbReference type="InterPro" id="IPR001304">
    <property type="entry name" value="C-type_lectin-like"/>
</dbReference>
<evidence type="ECO:0000313" key="4">
    <source>
        <dbReference type="EMBL" id="RXN23143.1"/>
    </source>
</evidence>
<name>A0A498MTG0_LABRO</name>
<reference evidence="4 5" key="1">
    <citation type="submission" date="2018-03" db="EMBL/GenBank/DDBJ databases">
        <title>Draft genome sequence of Rohu Carp (Labeo rohita).</title>
        <authorList>
            <person name="Das P."/>
            <person name="Kushwaha B."/>
            <person name="Joshi C.G."/>
            <person name="Kumar D."/>
            <person name="Nagpure N.S."/>
            <person name="Sahoo L."/>
            <person name="Das S.P."/>
            <person name="Bit A."/>
            <person name="Patnaik S."/>
            <person name="Meher P.K."/>
            <person name="Jayasankar P."/>
            <person name="Koringa P.G."/>
            <person name="Patel N.V."/>
            <person name="Hinsu A.T."/>
            <person name="Kumar R."/>
            <person name="Pandey M."/>
            <person name="Agarwal S."/>
            <person name="Srivastava S."/>
            <person name="Singh M."/>
            <person name="Iquebal M.A."/>
            <person name="Jaiswal S."/>
            <person name="Angadi U.B."/>
            <person name="Kumar N."/>
            <person name="Raza M."/>
            <person name="Shah T.M."/>
            <person name="Rai A."/>
            <person name="Jena J.K."/>
        </authorList>
    </citation>
    <scope>NUCLEOTIDE SEQUENCE [LARGE SCALE GENOMIC DNA]</scope>
    <source>
        <strain evidence="4">DASCIFA01</strain>
        <tissue evidence="4">Testis</tissue>
    </source>
</reference>
<dbReference type="Gene3D" id="3.10.100.10">
    <property type="entry name" value="Mannose-Binding Protein A, subunit A"/>
    <property type="match status" value="1"/>
</dbReference>
<gene>
    <name evidence="4" type="ORF">ROHU_006450</name>
</gene>
<proteinExistence type="predicted"/>
<dbReference type="PROSITE" id="PS50041">
    <property type="entry name" value="C_TYPE_LECTIN_2"/>
    <property type="match status" value="1"/>
</dbReference>
<dbReference type="Proteomes" id="UP000290572">
    <property type="component" value="Unassembled WGS sequence"/>
</dbReference>
<dbReference type="EMBL" id="QBIY01012567">
    <property type="protein sequence ID" value="RXN23143.1"/>
    <property type="molecule type" value="Genomic_DNA"/>
</dbReference>
<dbReference type="InterPro" id="IPR016187">
    <property type="entry name" value="CTDL_fold"/>
</dbReference>
<protein>
    <submittedName>
        <fullName evidence="4">CD209 antigen-like protein</fullName>
    </submittedName>
</protein>
<feature type="domain" description="C-type lectin" evidence="3">
    <location>
        <begin position="83"/>
        <end position="193"/>
    </location>
</feature>
<keyword evidence="2" id="KW-1133">Transmembrane helix</keyword>
<feature type="transmembrane region" description="Helical" evidence="2">
    <location>
        <begin position="43"/>
        <end position="67"/>
    </location>
</feature>
<dbReference type="SUPFAM" id="SSF56436">
    <property type="entry name" value="C-type lectin-like"/>
    <property type="match status" value="1"/>
</dbReference>
<dbReference type="STRING" id="84645.A0A498MTG0"/>
<dbReference type="SMART" id="SM00034">
    <property type="entry name" value="CLECT"/>
    <property type="match status" value="1"/>
</dbReference>
<dbReference type="AlphaFoldDB" id="A0A498MTG0"/>
<dbReference type="InterPro" id="IPR033989">
    <property type="entry name" value="CD209-like_CTLD"/>
</dbReference>
<keyword evidence="2" id="KW-0812">Transmembrane</keyword>